<reference evidence="10 12" key="1">
    <citation type="submission" date="2020-06" db="EMBL/GenBank/DDBJ databases">
        <title>Anoxygenic phototrophic Chloroflexota member uses a Type I reaction center.</title>
        <authorList>
            <person name="Tsuji J.M."/>
            <person name="Shaw N.A."/>
            <person name="Nagashima S."/>
            <person name="Venkiteswaran J."/>
            <person name="Schiff S.L."/>
            <person name="Hanada S."/>
            <person name="Tank M."/>
            <person name="Neufeld J.D."/>
        </authorList>
    </citation>
    <scope>NUCLEOTIDE SEQUENCE [LARGE SCALE GENOMIC DNA]</scope>
    <source>
        <strain evidence="10">L227-S17</strain>
    </source>
</reference>
<feature type="transmembrane region" description="Helical" evidence="8">
    <location>
        <begin position="276"/>
        <end position="298"/>
    </location>
</feature>
<feature type="region of interest" description="Disordered" evidence="7">
    <location>
        <begin position="750"/>
        <end position="771"/>
    </location>
</feature>
<protein>
    <submittedName>
        <fullName evidence="10">MMPL family transporter</fullName>
    </submittedName>
</protein>
<dbReference type="Proteomes" id="UP001431572">
    <property type="component" value="Chromosome 1"/>
</dbReference>
<dbReference type="PANTHER" id="PTHR33406:SF11">
    <property type="entry name" value="MEMBRANE PROTEIN SCO6666-RELATED"/>
    <property type="match status" value="1"/>
</dbReference>
<evidence type="ECO:0000313" key="12">
    <source>
        <dbReference type="Proteomes" id="UP000521676"/>
    </source>
</evidence>
<feature type="compositionally biased region" description="Polar residues" evidence="7">
    <location>
        <begin position="757"/>
        <end position="771"/>
    </location>
</feature>
<evidence type="ECO:0000256" key="3">
    <source>
        <dbReference type="ARBA" id="ARBA00022475"/>
    </source>
</evidence>
<keyword evidence="13" id="KW-1185">Reference proteome</keyword>
<dbReference type="InterPro" id="IPR000731">
    <property type="entry name" value="SSD"/>
</dbReference>
<feature type="transmembrane region" description="Helical" evidence="8">
    <location>
        <begin position="561"/>
        <end position="581"/>
    </location>
</feature>
<evidence type="ECO:0000256" key="4">
    <source>
        <dbReference type="ARBA" id="ARBA00022692"/>
    </source>
</evidence>
<comment type="subcellular location">
    <subcellularLocation>
        <location evidence="1">Cell membrane</location>
        <topology evidence="1">Multi-pass membrane protein</topology>
    </subcellularLocation>
</comment>
<dbReference type="RefSeq" id="WP_341467638.1">
    <property type="nucleotide sequence ID" value="NZ_CP128399.1"/>
</dbReference>
<reference evidence="11" key="2">
    <citation type="journal article" date="2024" name="Nature">
        <title>Anoxygenic phototroph of the Chloroflexota uses a type I reaction centre.</title>
        <authorList>
            <person name="Tsuji J.M."/>
            <person name="Shaw N.A."/>
            <person name="Nagashima S."/>
            <person name="Venkiteswaran J.J."/>
            <person name="Schiff S.L."/>
            <person name="Watanabe T."/>
            <person name="Fukui M."/>
            <person name="Hanada S."/>
            <person name="Tank M."/>
            <person name="Neufeld J.D."/>
        </authorList>
    </citation>
    <scope>NUCLEOTIDE SEQUENCE</scope>
    <source>
        <strain evidence="11">L227-S17</strain>
    </source>
</reference>
<feature type="transmembrane region" description="Helical" evidence="8">
    <location>
        <begin position="12"/>
        <end position="38"/>
    </location>
</feature>
<feature type="transmembrane region" description="Helical" evidence="8">
    <location>
        <begin position="671"/>
        <end position="690"/>
    </location>
</feature>
<dbReference type="SUPFAM" id="SSF82866">
    <property type="entry name" value="Multidrug efflux transporter AcrB transmembrane domain"/>
    <property type="match status" value="2"/>
</dbReference>
<evidence type="ECO:0000313" key="11">
    <source>
        <dbReference type="EMBL" id="WJW65753.1"/>
    </source>
</evidence>
<feature type="transmembrane region" description="Helical" evidence="8">
    <location>
        <begin position="696"/>
        <end position="719"/>
    </location>
</feature>
<evidence type="ECO:0000256" key="2">
    <source>
        <dbReference type="ARBA" id="ARBA00010157"/>
    </source>
</evidence>
<feature type="transmembrane region" description="Helical" evidence="8">
    <location>
        <begin position="310"/>
        <end position="332"/>
    </location>
</feature>
<feature type="transmembrane region" description="Helical" evidence="8">
    <location>
        <begin position="588"/>
        <end position="607"/>
    </location>
</feature>
<dbReference type="Gene3D" id="1.20.1640.10">
    <property type="entry name" value="Multidrug efflux transporter AcrB transmembrane domain"/>
    <property type="match status" value="2"/>
</dbReference>
<dbReference type="GO" id="GO:0005886">
    <property type="term" value="C:plasma membrane"/>
    <property type="evidence" value="ECO:0007669"/>
    <property type="project" value="UniProtKB-SubCell"/>
</dbReference>
<dbReference type="PANTHER" id="PTHR33406">
    <property type="entry name" value="MEMBRANE PROTEIN MJ1562-RELATED"/>
    <property type="match status" value="1"/>
</dbReference>
<dbReference type="EMBL" id="CP128399">
    <property type="protein sequence ID" value="WJW65753.1"/>
    <property type="molecule type" value="Genomic_DNA"/>
</dbReference>
<evidence type="ECO:0000259" key="9">
    <source>
        <dbReference type="PROSITE" id="PS50156"/>
    </source>
</evidence>
<evidence type="ECO:0000313" key="13">
    <source>
        <dbReference type="Proteomes" id="UP001431572"/>
    </source>
</evidence>
<gene>
    <name evidence="10" type="ORF">HXX08_10935</name>
    <name evidence="11" type="ORF">OZ401_001531</name>
</gene>
<proteinExistence type="inferred from homology"/>
<keyword evidence="4 8" id="KW-0812">Transmembrane</keyword>
<sequence>MYAALGKFIYRYRWFVLIAGIAFMVAAGVFGTSLFGMLKGGGYDNPASESFKAVGTIHDQLGQEDASLVVLFTSKDNTTVVDSPAFAQGVSEVLSKLDGKPYVGKITNYYNSGATQLVSNNKLSTYAIITLAGDTEEQQKHAKELLPLLTSATLKVQVGGQAMVYEQISEQVSKDLETAEMATFPILAILLVLIFGSLIAAALPLAIGGIAILGAFLLLRVAVNFTDVSIFAINIITMLGLGLAIDYSLFVVSRFRDELKRYNGDTRAALVKTMQTAGRTVTFSGLTVAISLLSLQVFPQMFLQSMGLGGAAAVLVAVIASITILPAMLALLSHRVNALSIWSIIHIRRNSEKKLENRGFWYNLSTFVMRRPVVVLLFTVLPLMWVGLPFLRVNLATPDARSLPATAESRIVSEYLSNEFPRNETVPIQLVLKSNSPMLNAANITTLYDYTRKIEAVPGVRRVDSLVTLDSSLDKNAYVGFYSDAGLAQNPQAQIAATHYAKGNYALVSVLYDSDQHSGQAQELVKTIRGLGAPAGMTLEVGGETAYLVDFLASLEESVPFAVAFIVATIFILLFLMLGSVVIPLKAVILNTLSLSVSFGALVWVFQDGNLANVLGFTPLGSIDGTQPILIFAIAFGLSMDYEVFLLSRVKEHYDRFGDTTAAVAHGIQKTGGIITSAAILLVVVIGGFAAGEVVFIKQVGVGLALAILVDATIVRALLVPAAMRLMGKYNWWAPAPLAALYRRAGLSEVEHEDESTPPTSVQPSLFGSRS</sequence>
<accession>A0A8T7M0R3</accession>
<dbReference type="AlphaFoldDB" id="A0A8T7M0R3"/>
<dbReference type="InterPro" id="IPR004869">
    <property type="entry name" value="MMPL_dom"/>
</dbReference>
<feature type="transmembrane region" description="Helical" evidence="8">
    <location>
        <begin position="231"/>
        <end position="255"/>
    </location>
</feature>
<dbReference type="InterPro" id="IPR050545">
    <property type="entry name" value="Mycobact_MmpL"/>
</dbReference>
<evidence type="ECO:0000256" key="6">
    <source>
        <dbReference type="ARBA" id="ARBA00023136"/>
    </source>
</evidence>
<name>A0A8T7M0R3_9CHLR</name>
<evidence type="ECO:0000256" key="1">
    <source>
        <dbReference type="ARBA" id="ARBA00004651"/>
    </source>
</evidence>
<dbReference type="Pfam" id="PF03176">
    <property type="entry name" value="MMPL"/>
    <property type="match status" value="2"/>
</dbReference>
<comment type="similarity">
    <text evidence="2">Belongs to the resistance-nodulation-cell division (RND) (TC 2.A.6) family. MmpL subfamily.</text>
</comment>
<feature type="transmembrane region" description="Helical" evidence="8">
    <location>
        <begin position="373"/>
        <end position="391"/>
    </location>
</feature>
<evidence type="ECO:0000256" key="7">
    <source>
        <dbReference type="SAM" id="MobiDB-lite"/>
    </source>
</evidence>
<evidence type="ECO:0000256" key="5">
    <source>
        <dbReference type="ARBA" id="ARBA00022989"/>
    </source>
</evidence>
<keyword evidence="3" id="KW-1003">Cell membrane</keyword>
<dbReference type="EMBL" id="JACATZ010000001">
    <property type="protein sequence ID" value="NWJ46382.1"/>
    <property type="molecule type" value="Genomic_DNA"/>
</dbReference>
<feature type="domain" description="SSD" evidence="9">
    <location>
        <begin position="199"/>
        <end position="331"/>
    </location>
</feature>
<feature type="transmembrane region" description="Helical" evidence="8">
    <location>
        <begin position="627"/>
        <end position="650"/>
    </location>
</feature>
<dbReference type="Proteomes" id="UP000521676">
    <property type="component" value="Unassembled WGS sequence"/>
</dbReference>
<evidence type="ECO:0000256" key="8">
    <source>
        <dbReference type="SAM" id="Phobius"/>
    </source>
</evidence>
<keyword evidence="6 8" id="KW-0472">Membrane</keyword>
<feature type="transmembrane region" description="Helical" evidence="8">
    <location>
        <begin position="186"/>
        <end position="219"/>
    </location>
</feature>
<organism evidence="10 12">
    <name type="scientific">Candidatus Chlorohelix allophototropha</name>
    <dbReference type="NCBI Taxonomy" id="3003348"/>
    <lineage>
        <taxon>Bacteria</taxon>
        <taxon>Bacillati</taxon>
        <taxon>Chloroflexota</taxon>
        <taxon>Chloroflexia</taxon>
        <taxon>Candidatus Chloroheliales</taxon>
        <taxon>Candidatus Chloroheliaceae</taxon>
        <taxon>Candidatus Chlorohelix</taxon>
    </lineage>
</organism>
<dbReference type="PROSITE" id="PS50156">
    <property type="entry name" value="SSD"/>
    <property type="match status" value="1"/>
</dbReference>
<evidence type="ECO:0000313" key="10">
    <source>
        <dbReference type="EMBL" id="NWJ46382.1"/>
    </source>
</evidence>
<keyword evidence="5 8" id="KW-1133">Transmembrane helix</keyword>